<organism evidence="6 7">
    <name type="scientific">Deefgea chitinilytica</name>
    <dbReference type="NCBI Taxonomy" id="570276"/>
    <lineage>
        <taxon>Bacteria</taxon>
        <taxon>Pseudomonadati</taxon>
        <taxon>Pseudomonadota</taxon>
        <taxon>Betaproteobacteria</taxon>
        <taxon>Neisseriales</taxon>
        <taxon>Chitinibacteraceae</taxon>
        <taxon>Deefgea</taxon>
    </lineage>
</organism>
<protein>
    <submittedName>
        <fullName evidence="6">Tyrosine-type recombinase/integrase</fullName>
    </submittedName>
</protein>
<dbReference type="Gene3D" id="1.10.443.10">
    <property type="entry name" value="Intergrase catalytic core"/>
    <property type="match status" value="1"/>
</dbReference>
<dbReference type="PROSITE" id="PS51898">
    <property type="entry name" value="TYR_RECOMBINASE"/>
    <property type="match status" value="1"/>
</dbReference>
<evidence type="ECO:0000259" key="5">
    <source>
        <dbReference type="PROSITE" id="PS51898"/>
    </source>
</evidence>
<dbReference type="InterPro" id="IPR013762">
    <property type="entry name" value="Integrase-like_cat_sf"/>
</dbReference>
<evidence type="ECO:0000256" key="1">
    <source>
        <dbReference type="ARBA" id="ARBA00008857"/>
    </source>
</evidence>
<keyword evidence="7" id="KW-1185">Reference proteome</keyword>
<keyword evidence="2" id="KW-0229">DNA integration</keyword>
<evidence type="ECO:0000313" key="6">
    <source>
        <dbReference type="EMBL" id="MBM5572104.1"/>
    </source>
</evidence>
<dbReference type="InterPro" id="IPR011010">
    <property type="entry name" value="DNA_brk_join_enz"/>
</dbReference>
<comment type="caution">
    <text evidence="6">The sequence shown here is derived from an EMBL/GenBank/DDBJ whole genome shotgun (WGS) entry which is preliminary data.</text>
</comment>
<name>A0ABS2CD73_9NEIS</name>
<dbReference type="PANTHER" id="PTHR30349:SF41">
    <property type="entry name" value="INTEGRASE_RECOMBINASE PROTEIN MJ0367-RELATED"/>
    <property type="match status" value="1"/>
</dbReference>
<dbReference type="InterPro" id="IPR002104">
    <property type="entry name" value="Integrase_catalytic"/>
</dbReference>
<evidence type="ECO:0000313" key="7">
    <source>
        <dbReference type="Proteomes" id="UP001195660"/>
    </source>
</evidence>
<keyword evidence="4" id="KW-0233">DNA recombination</keyword>
<keyword evidence="3" id="KW-0238">DNA-binding</keyword>
<dbReference type="Proteomes" id="UP001195660">
    <property type="component" value="Unassembled WGS sequence"/>
</dbReference>
<dbReference type="SUPFAM" id="SSF56349">
    <property type="entry name" value="DNA breaking-rejoining enzymes"/>
    <property type="match status" value="1"/>
</dbReference>
<dbReference type="InterPro" id="IPR050090">
    <property type="entry name" value="Tyrosine_recombinase_XerCD"/>
</dbReference>
<evidence type="ECO:0000256" key="4">
    <source>
        <dbReference type="ARBA" id="ARBA00023172"/>
    </source>
</evidence>
<evidence type="ECO:0000256" key="3">
    <source>
        <dbReference type="ARBA" id="ARBA00023125"/>
    </source>
</evidence>
<reference evidence="6 7" key="1">
    <citation type="submission" date="2019-11" db="EMBL/GenBank/DDBJ databases">
        <title>Novel Deefgea species.</title>
        <authorList>
            <person name="Han J.-H."/>
        </authorList>
    </citation>
    <scope>NUCLEOTIDE SEQUENCE [LARGE SCALE GENOMIC DNA]</scope>
    <source>
        <strain evidence="6 7">LMG 24817</strain>
    </source>
</reference>
<dbReference type="EMBL" id="WOFE01000005">
    <property type="protein sequence ID" value="MBM5572104.1"/>
    <property type="molecule type" value="Genomic_DNA"/>
</dbReference>
<sequence>MGLVLPFPEPLSDLAQKAKSTGHRPLTFAESKMQDNLIEKFARSLRVTRANSKKTVEGALHKINSAISFIGKPVWLWQEADVDEFLLHKLDVDNIAPGTMSGYRTYLNKLQRFLTSSKDLKKLILNEFGVEPGRFMSEIAPISLRNKSKKKQKTQVALTIEECEIVIDYIEYEIEKAESWDLLRLQRDKTIFITLVTMGLRVSELVKIKVNDLIVLQEKDCGPIYSSLQVVGKGGVARCIEVISEITSDVLAWYIKDIRWAFLKNKDASSEWLFYSERGTTLSTERVRNIISNYCSMAGIETKITPHNLRHTYTTLIMPKIGASATQRQLGHSNLSTTFGVYYHPNHREILNKINVAASKKIQNARRRNS</sequence>
<dbReference type="Pfam" id="PF00589">
    <property type="entry name" value="Phage_integrase"/>
    <property type="match status" value="1"/>
</dbReference>
<dbReference type="PANTHER" id="PTHR30349">
    <property type="entry name" value="PHAGE INTEGRASE-RELATED"/>
    <property type="match status" value="1"/>
</dbReference>
<accession>A0ABS2CD73</accession>
<comment type="similarity">
    <text evidence="1">Belongs to the 'phage' integrase family.</text>
</comment>
<proteinExistence type="inferred from homology"/>
<feature type="domain" description="Tyr recombinase" evidence="5">
    <location>
        <begin position="165"/>
        <end position="355"/>
    </location>
</feature>
<gene>
    <name evidence="6" type="ORF">GM173_11015</name>
</gene>
<dbReference type="RefSeq" id="WP_203571437.1">
    <property type="nucleotide sequence ID" value="NZ_WOFE01000005.1"/>
</dbReference>
<evidence type="ECO:0000256" key="2">
    <source>
        <dbReference type="ARBA" id="ARBA00022908"/>
    </source>
</evidence>